<proteinExistence type="predicted"/>
<evidence type="ECO:0000313" key="2">
    <source>
        <dbReference type="Proteomes" id="UP001159363"/>
    </source>
</evidence>
<keyword evidence="2" id="KW-1185">Reference proteome</keyword>
<dbReference type="PANTHER" id="PTHR46880:SF5">
    <property type="entry name" value="DUF4371 DOMAIN-CONTAINING PROTEIN"/>
    <property type="match status" value="1"/>
</dbReference>
<name>A0ABQ9GZ60_9NEOP</name>
<sequence length="287" mass="32868">MFCKTCEQFQKTTSESSFVTGCSRFRKENLSSHNVSQCHKLCAEIINSRNAEPGKSVAEKALQSLNKEALEKMRFSFEIAMQLQNIEDHLQISSGCVSWTRRKIAPFFFPYYVMIRQDYAVLEQVIVYIRYCVEGNVHVDFVAVKHVERKNATQIYECTVNVIEESCGLGVAEIKDHLVDFASDGAAVMRVQFTKVFWKPLVKMKVLTFVLLHVLKVHASFPIINKFNLKQVQFLQFFCDLLSVLSTLSLLFQKETLTIGEVHNILEDSITTIKLFEDAQGFQLTPN</sequence>
<protein>
    <submittedName>
        <fullName evidence="1">Uncharacterized protein</fullName>
    </submittedName>
</protein>
<gene>
    <name evidence="1" type="ORF">PR048_021705</name>
</gene>
<evidence type="ECO:0000313" key="1">
    <source>
        <dbReference type="EMBL" id="KAJ8877251.1"/>
    </source>
</evidence>
<comment type="caution">
    <text evidence="1">The sequence shown here is derived from an EMBL/GenBank/DDBJ whole genome shotgun (WGS) entry which is preliminary data.</text>
</comment>
<organism evidence="1 2">
    <name type="scientific">Dryococelus australis</name>
    <dbReference type="NCBI Taxonomy" id="614101"/>
    <lineage>
        <taxon>Eukaryota</taxon>
        <taxon>Metazoa</taxon>
        <taxon>Ecdysozoa</taxon>
        <taxon>Arthropoda</taxon>
        <taxon>Hexapoda</taxon>
        <taxon>Insecta</taxon>
        <taxon>Pterygota</taxon>
        <taxon>Neoptera</taxon>
        <taxon>Polyneoptera</taxon>
        <taxon>Phasmatodea</taxon>
        <taxon>Verophasmatodea</taxon>
        <taxon>Anareolatae</taxon>
        <taxon>Phasmatidae</taxon>
        <taxon>Eurycanthinae</taxon>
        <taxon>Dryococelus</taxon>
    </lineage>
</organism>
<dbReference type="Proteomes" id="UP001159363">
    <property type="component" value="Chromosome 7"/>
</dbReference>
<accession>A0ABQ9GZ60</accession>
<dbReference type="PANTHER" id="PTHR46880">
    <property type="entry name" value="RAS-ASSOCIATING DOMAIN-CONTAINING PROTEIN"/>
    <property type="match status" value="1"/>
</dbReference>
<reference evidence="1 2" key="1">
    <citation type="submission" date="2023-02" db="EMBL/GenBank/DDBJ databases">
        <title>LHISI_Scaffold_Assembly.</title>
        <authorList>
            <person name="Stuart O.P."/>
            <person name="Cleave R."/>
            <person name="Magrath M.J.L."/>
            <person name="Mikheyev A.S."/>
        </authorList>
    </citation>
    <scope>NUCLEOTIDE SEQUENCE [LARGE SCALE GENOMIC DNA]</scope>
    <source>
        <strain evidence="1">Daus_M_001</strain>
        <tissue evidence="1">Leg muscle</tissue>
    </source>
</reference>
<dbReference type="EMBL" id="JARBHB010000008">
    <property type="protein sequence ID" value="KAJ8877251.1"/>
    <property type="molecule type" value="Genomic_DNA"/>
</dbReference>